<accession>A0ABP7RDN8</accession>
<keyword evidence="1" id="KW-0812">Transmembrane</keyword>
<feature type="transmembrane region" description="Helical" evidence="1">
    <location>
        <begin position="58"/>
        <end position="75"/>
    </location>
</feature>
<evidence type="ECO:0000313" key="2">
    <source>
        <dbReference type="EMBL" id="GAA3995982.1"/>
    </source>
</evidence>
<gene>
    <name evidence="2" type="ORF">GCM10022232_35740</name>
</gene>
<keyword evidence="1" id="KW-1133">Transmembrane helix</keyword>
<evidence type="ECO:0000256" key="1">
    <source>
        <dbReference type="SAM" id="Phobius"/>
    </source>
</evidence>
<keyword evidence="1" id="KW-0472">Membrane</keyword>
<sequence length="105" mass="10609">MGDSTGPQASNGHAHGPVTRPLLPLAALLGAYFLVSGGTGTLVGVLLSFAVAPALRPWVWASAGVIVASVAGLLLDRGTTAAVRRFPSLGLGLRPVSEGRVRSPE</sequence>
<keyword evidence="3" id="KW-1185">Reference proteome</keyword>
<dbReference type="Proteomes" id="UP001500456">
    <property type="component" value="Unassembled WGS sequence"/>
</dbReference>
<name>A0ABP7RDN8_9ACTN</name>
<comment type="caution">
    <text evidence="2">The sequence shown here is derived from an EMBL/GenBank/DDBJ whole genome shotgun (WGS) entry which is preliminary data.</text>
</comment>
<protein>
    <submittedName>
        <fullName evidence="2">Uncharacterized protein</fullName>
    </submittedName>
</protein>
<dbReference type="EMBL" id="BAAAZX010000009">
    <property type="protein sequence ID" value="GAA3995982.1"/>
    <property type="molecule type" value="Genomic_DNA"/>
</dbReference>
<proteinExistence type="predicted"/>
<organism evidence="2 3">
    <name type="scientific">Streptomyces plumbiresistens</name>
    <dbReference type="NCBI Taxonomy" id="511811"/>
    <lineage>
        <taxon>Bacteria</taxon>
        <taxon>Bacillati</taxon>
        <taxon>Actinomycetota</taxon>
        <taxon>Actinomycetes</taxon>
        <taxon>Kitasatosporales</taxon>
        <taxon>Streptomycetaceae</taxon>
        <taxon>Streptomyces</taxon>
    </lineage>
</organism>
<feature type="transmembrane region" description="Helical" evidence="1">
    <location>
        <begin position="25"/>
        <end position="52"/>
    </location>
</feature>
<reference evidence="3" key="1">
    <citation type="journal article" date="2019" name="Int. J. Syst. Evol. Microbiol.">
        <title>The Global Catalogue of Microorganisms (GCM) 10K type strain sequencing project: providing services to taxonomists for standard genome sequencing and annotation.</title>
        <authorList>
            <consortium name="The Broad Institute Genomics Platform"/>
            <consortium name="The Broad Institute Genome Sequencing Center for Infectious Disease"/>
            <person name="Wu L."/>
            <person name="Ma J."/>
        </authorList>
    </citation>
    <scope>NUCLEOTIDE SEQUENCE [LARGE SCALE GENOMIC DNA]</scope>
    <source>
        <strain evidence="3">JCM 16924</strain>
    </source>
</reference>
<evidence type="ECO:0000313" key="3">
    <source>
        <dbReference type="Proteomes" id="UP001500456"/>
    </source>
</evidence>